<reference evidence="1" key="1">
    <citation type="submission" date="2014-05" db="EMBL/GenBank/DDBJ databases">
        <authorList>
            <person name="Chronopoulou M."/>
        </authorList>
    </citation>
    <scope>NUCLEOTIDE SEQUENCE</scope>
    <source>
        <tissue evidence="1">Whole organism</tissue>
    </source>
</reference>
<feature type="non-terminal residue" evidence="1">
    <location>
        <position position="1"/>
    </location>
</feature>
<organism evidence="1">
    <name type="scientific">Lepeophtheirus salmonis</name>
    <name type="common">Salmon louse</name>
    <name type="synonym">Caligus salmonis</name>
    <dbReference type="NCBI Taxonomy" id="72036"/>
    <lineage>
        <taxon>Eukaryota</taxon>
        <taxon>Metazoa</taxon>
        <taxon>Ecdysozoa</taxon>
        <taxon>Arthropoda</taxon>
        <taxon>Crustacea</taxon>
        <taxon>Multicrustacea</taxon>
        <taxon>Hexanauplia</taxon>
        <taxon>Copepoda</taxon>
        <taxon>Siphonostomatoida</taxon>
        <taxon>Caligidae</taxon>
        <taxon>Lepeophtheirus</taxon>
    </lineage>
</organism>
<protein>
    <submittedName>
        <fullName evidence="1">Uncharacterized protein</fullName>
    </submittedName>
</protein>
<proteinExistence type="predicted"/>
<name>A0A0K2UGU8_LEPSM</name>
<dbReference type="AlphaFoldDB" id="A0A0K2UGU8"/>
<dbReference type="EMBL" id="HACA01019535">
    <property type="protein sequence ID" value="CDW36896.1"/>
    <property type="molecule type" value="Transcribed_RNA"/>
</dbReference>
<evidence type="ECO:0000313" key="1">
    <source>
        <dbReference type="EMBL" id="CDW36896.1"/>
    </source>
</evidence>
<accession>A0A0K2UGU8</accession>
<sequence length="64" mass="7572">HLRYSYRGILIPPVCLSQLDTRIISQIDGKYKLHFSKLHLLIYTLVKYYLCNFKLCGYFCEGLV</sequence>